<dbReference type="Proteomes" id="UP000251835">
    <property type="component" value="Unassembled WGS sequence"/>
</dbReference>
<keyword evidence="1" id="KW-0520">NAD</keyword>
<evidence type="ECO:0000313" key="3">
    <source>
        <dbReference type="EMBL" id="PVX50761.1"/>
    </source>
</evidence>
<evidence type="ECO:0000256" key="1">
    <source>
        <dbReference type="ARBA" id="ARBA00023027"/>
    </source>
</evidence>
<evidence type="ECO:0000259" key="2">
    <source>
        <dbReference type="Pfam" id="PF16363"/>
    </source>
</evidence>
<organism evidence="3 4">
    <name type="scientific">Balneicella halophila</name>
    <dbReference type="NCBI Taxonomy" id="1537566"/>
    <lineage>
        <taxon>Bacteria</taxon>
        <taxon>Pseudomonadati</taxon>
        <taxon>Bacteroidota</taxon>
        <taxon>Bacteroidia</taxon>
        <taxon>Bacteroidales</taxon>
        <taxon>Balneicellaceae</taxon>
        <taxon>Balneicella</taxon>
    </lineage>
</organism>
<sequence length="322" mass="36270">MQEEVYILTGCAGFIGSHLTEALLAQNNKVVGIDNFCDFYSPNIKRKNIAESIKNENFILAEEDIRDVTALRNVFQQHKVKGVIHLAAMAGVRPSIAKPSLYNEVNISGTMNILELMKEFGVKKFIFASSSSVYGNNKKVPFAETDNVDKAISPYAATKKAGEVIAHTYHHLYNIDMALLRFFTVYGERQRPDLAIHKFTKMIANGESIPFYGDGSTCRDYTYIDDIVDGILKALTHIERNKDVYEILNLGESETISLQEMVATIEKALNKKAKINKLPMQPGDVCQTYADISKAKELIGYSPKTDFKEGIEKFVDWFKNRE</sequence>
<dbReference type="OrthoDB" id="9810015at2"/>
<dbReference type="Gene3D" id="3.40.50.720">
    <property type="entry name" value="NAD(P)-binding Rossmann-like Domain"/>
    <property type="match status" value="1"/>
</dbReference>
<dbReference type="PRINTS" id="PR01713">
    <property type="entry name" value="NUCEPIMERASE"/>
</dbReference>
<gene>
    <name evidence="3" type="ORF">C7377_1077</name>
</gene>
<evidence type="ECO:0000313" key="4">
    <source>
        <dbReference type="Proteomes" id="UP000251835"/>
    </source>
</evidence>
<dbReference type="RefSeq" id="WP_116496317.1">
    <property type="nucleotide sequence ID" value="NZ_QENZ01000004.1"/>
</dbReference>
<dbReference type="Gene3D" id="3.90.25.10">
    <property type="entry name" value="UDP-galactose 4-epimerase, domain 1"/>
    <property type="match status" value="1"/>
</dbReference>
<dbReference type="EMBL" id="QENZ01000004">
    <property type="protein sequence ID" value="PVX50761.1"/>
    <property type="molecule type" value="Genomic_DNA"/>
</dbReference>
<dbReference type="PANTHER" id="PTHR43574">
    <property type="entry name" value="EPIMERASE-RELATED"/>
    <property type="match status" value="1"/>
</dbReference>
<reference evidence="3 4" key="1">
    <citation type="submission" date="2018-05" db="EMBL/GenBank/DDBJ databases">
        <title>Genomic Encyclopedia of Type Strains, Phase IV (KMG-IV): sequencing the most valuable type-strain genomes for metagenomic binning, comparative biology and taxonomic classification.</title>
        <authorList>
            <person name="Goeker M."/>
        </authorList>
    </citation>
    <scope>NUCLEOTIDE SEQUENCE [LARGE SCALE GENOMIC DNA]</scope>
    <source>
        <strain evidence="3 4">DSM 28579</strain>
    </source>
</reference>
<feature type="domain" description="NAD(P)-binding" evidence="2">
    <location>
        <begin position="8"/>
        <end position="313"/>
    </location>
</feature>
<dbReference type="SUPFAM" id="SSF51735">
    <property type="entry name" value="NAD(P)-binding Rossmann-fold domains"/>
    <property type="match status" value="1"/>
</dbReference>
<accession>A0A7L4UNT2</accession>
<dbReference type="AlphaFoldDB" id="A0A7L4UNT2"/>
<proteinExistence type="predicted"/>
<comment type="caution">
    <text evidence="3">The sequence shown here is derived from an EMBL/GenBank/DDBJ whole genome shotgun (WGS) entry which is preliminary data.</text>
</comment>
<dbReference type="InterPro" id="IPR016040">
    <property type="entry name" value="NAD(P)-bd_dom"/>
</dbReference>
<protein>
    <submittedName>
        <fullName evidence="3">UDP-glucuronate 4-epimerase</fullName>
    </submittedName>
</protein>
<keyword evidence="4" id="KW-1185">Reference proteome</keyword>
<dbReference type="InterPro" id="IPR036291">
    <property type="entry name" value="NAD(P)-bd_dom_sf"/>
</dbReference>
<name>A0A7L4UNT2_BALHA</name>
<dbReference type="Pfam" id="PF16363">
    <property type="entry name" value="GDP_Man_Dehyd"/>
    <property type="match status" value="1"/>
</dbReference>